<dbReference type="PROSITE" id="PS01136">
    <property type="entry name" value="UPF0034"/>
    <property type="match status" value="1"/>
</dbReference>
<gene>
    <name evidence="16" type="ordered locus">Acear_0119</name>
</gene>
<feature type="binding site" evidence="14">
    <location>
        <position position="169"/>
    </location>
    <ligand>
        <name>FMN</name>
        <dbReference type="ChEBI" id="CHEBI:58210"/>
    </ligand>
</feature>
<dbReference type="Proteomes" id="UP000001661">
    <property type="component" value="Chromosome"/>
</dbReference>
<evidence type="ECO:0000256" key="5">
    <source>
        <dbReference type="ARBA" id="ARBA00022643"/>
    </source>
</evidence>
<evidence type="ECO:0000256" key="6">
    <source>
        <dbReference type="ARBA" id="ARBA00022694"/>
    </source>
</evidence>
<evidence type="ECO:0000256" key="1">
    <source>
        <dbReference type="ARBA" id="ARBA00001917"/>
    </source>
</evidence>
<evidence type="ECO:0000313" key="17">
    <source>
        <dbReference type="Proteomes" id="UP000001661"/>
    </source>
</evidence>
<dbReference type="Pfam" id="PF01207">
    <property type="entry name" value="Dus"/>
    <property type="match status" value="1"/>
</dbReference>
<evidence type="ECO:0000256" key="4">
    <source>
        <dbReference type="ARBA" id="ARBA00022630"/>
    </source>
</evidence>
<evidence type="ECO:0000256" key="7">
    <source>
        <dbReference type="ARBA" id="ARBA00022857"/>
    </source>
</evidence>
<reference evidence="16 17" key="1">
    <citation type="journal article" date="2010" name="Stand. Genomic Sci.">
        <title>Complete genome sequence of Acetohalobium arabaticum type strain (Z-7288).</title>
        <authorList>
            <person name="Sikorski J."/>
            <person name="Lapidus A."/>
            <person name="Chertkov O."/>
            <person name="Lucas S."/>
            <person name="Copeland A."/>
            <person name="Glavina Del Rio T."/>
            <person name="Nolan M."/>
            <person name="Tice H."/>
            <person name="Cheng J.F."/>
            <person name="Han C."/>
            <person name="Brambilla E."/>
            <person name="Pitluck S."/>
            <person name="Liolios K."/>
            <person name="Ivanova N."/>
            <person name="Mavromatis K."/>
            <person name="Mikhailova N."/>
            <person name="Pati A."/>
            <person name="Bruce D."/>
            <person name="Detter C."/>
            <person name="Tapia R."/>
            <person name="Goodwin L."/>
            <person name="Chen A."/>
            <person name="Palaniappan K."/>
            <person name="Land M."/>
            <person name="Hauser L."/>
            <person name="Chang Y.J."/>
            <person name="Jeffries C.D."/>
            <person name="Rohde M."/>
            <person name="Goker M."/>
            <person name="Spring S."/>
            <person name="Woyke T."/>
            <person name="Bristow J."/>
            <person name="Eisen J.A."/>
            <person name="Markowitz V."/>
            <person name="Hugenholtz P."/>
            <person name="Kyrpides N.C."/>
            <person name="Klenk H.P."/>
        </authorList>
    </citation>
    <scope>NUCLEOTIDE SEQUENCE [LARGE SCALE GENOMIC DNA]</scope>
    <source>
        <strain evidence="17">ATCC 49924 / DSM 5501 / Z-7288</strain>
    </source>
</reference>
<dbReference type="InterPro" id="IPR004652">
    <property type="entry name" value="DusB-like"/>
</dbReference>
<keyword evidence="17" id="KW-1185">Reference proteome</keyword>
<comment type="similarity">
    <text evidence="12">Belongs to the dus family.</text>
</comment>
<dbReference type="InterPro" id="IPR024036">
    <property type="entry name" value="tRNA-dHydroUridine_Synthase_C"/>
</dbReference>
<evidence type="ECO:0000256" key="13">
    <source>
        <dbReference type="PIRSR" id="PIRSR006621-1"/>
    </source>
</evidence>
<dbReference type="CDD" id="cd02801">
    <property type="entry name" value="DUS_like_FMN"/>
    <property type="match status" value="1"/>
</dbReference>
<dbReference type="KEGG" id="aar:Acear_0119"/>
<proteinExistence type="inferred from homology"/>
<dbReference type="Gene3D" id="3.20.20.70">
    <property type="entry name" value="Aldolase class I"/>
    <property type="match status" value="1"/>
</dbReference>
<dbReference type="PANTHER" id="PTHR45846:SF1">
    <property type="entry name" value="TRNA-DIHYDROURIDINE(47) SYNTHASE [NAD(P)(+)]-LIKE"/>
    <property type="match status" value="1"/>
</dbReference>
<dbReference type="eggNOG" id="COG0042">
    <property type="taxonomic scope" value="Bacteria"/>
</dbReference>
<dbReference type="PANTHER" id="PTHR45846">
    <property type="entry name" value="TRNA-DIHYDROURIDINE(47) SYNTHASE [NAD(P)(+)]-LIKE"/>
    <property type="match status" value="1"/>
</dbReference>
<keyword evidence="8" id="KW-0694">RNA-binding</keyword>
<dbReference type="EC" id="1.3.1.-" evidence="12"/>
<evidence type="ECO:0000256" key="14">
    <source>
        <dbReference type="PIRSR" id="PIRSR006621-2"/>
    </source>
</evidence>
<evidence type="ECO:0000256" key="3">
    <source>
        <dbReference type="ARBA" id="ARBA00022555"/>
    </source>
</evidence>
<dbReference type="GO" id="GO:0000049">
    <property type="term" value="F:tRNA binding"/>
    <property type="evidence" value="ECO:0007669"/>
    <property type="project" value="UniProtKB-KW"/>
</dbReference>
<feature type="binding site" evidence="14">
    <location>
        <begin position="224"/>
        <end position="225"/>
    </location>
    <ligand>
        <name>FMN</name>
        <dbReference type="ChEBI" id="CHEBI:58210"/>
    </ligand>
</feature>
<keyword evidence="7" id="KW-0521">NADP</keyword>
<keyword evidence="14" id="KW-0547">Nucleotide-binding</keyword>
<dbReference type="RefSeq" id="WP_013277117.1">
    <property type="nucleotide sequence ID" value="NC_014378.1"/>
</dbReference>
<evidence type="ECO:0000313" key="16">
    <source>
        <dbReference type="EMBL" id="ADL11670.1"/>
    </source>
</evidence>
<accession>D9QSY2</accession>
<organism evidence="16 17">
    <name type="scientific">Acetohalobium arabaticum (strain ATCC 49924 / DSM 5501 / Z-7288)</name>
    <dbReference type="NCBI Taxonomy" id="574087"/>
    <lineage>
        <taxon>Bacteria</taxon>
        <taxon>Bacillati</taxon>
        <taxon>Bacillota</taxon>
        <taxon>Clostridia</taxon>
        <taxon>Halanaerobiales</taxon>
        <taxon>Halobacteroidaceae</taxon>
        <taxon>Acetohalobium</taxon>
    </lineage>
</organism>
<comment type="cofactor">
    <cofactor evidence="1 12 14">
        <name>FMN</name>
        <dbReference type="ChEBI" id="CHEBI:58210"/>
    </cofactor>
</comment>
<dbReference type="Gene3D" id="1.10.1200.80">
    <property type="entry name" value="Putative flavin oxidoreducatase, domain 2"/>
    <property type="match status" value="1"/>
</dbReference>
<keyword evidence="3" id="KW-0820">tRNA-binding</keyword>
<protein>
    <recommendedName>
        <fullName evidence="12">tRNA-dihydrouridine synthase</fullName>
        <ecNumber evidence="12">1.3.1.-</ecNumber>
    </recommendedName>
</protein>
<evidence type="ECO:0000256" key="9">
    <source>
        <dbReference type="ARBA" id="ARBA00023002"/>
    </source>
</evidence>
<evidence type="ECO:0000256" key="2">
    <source>
        <dbReference type="ARBA" id="ARBA00002790"/>
    </source>
</evidence>
<feature type="binding site" evidence="14">
    <location>
        <begin position="16"/>
        <end position="18"/>
    </location>
    <ligand>
        <name>FMN</name>
        <dbReference type="ChEBI" id="CHEBI:58210"/>
    </ligand>
</feature>
<sequence>MEIGEVELDNPVMLAPMAGVTDLPFRRIVKEFGCGLVCTEMVSAKGLVYGSSRTEELLTISDQERPVSLQIFGSEPEIMAEAVEKIEEYRPDIIDVNLGCPTPKIVKGGAGSVLMKEPDLVGRIVDALVRATEIPITVKMRKGWDEDHVNAVEIAQTAEESGVQAVAVHGRTREQFYKGEADWNIIKEVKEAVEVPVIGNGDIFSPQDAEEMIDTTGCDGVMIARGAQGNPWIFKRTLHYLETGELLPPPTIQERIEMVVRHLEALVDYKGEYIAVREMRRHTVQYIKGLYNCTEVKQKVNQAETEEELKEILHNYKRELMD</sequence>
<dbReference type="InterPro" id="IPR001269">
    <property type="entry name" value="DUS_fam"/>
</dbReference>
<comment type="function">
    <text evidence="2 12">Catalyzes the synthesis of 5,6-dihydrouridine (D), a modified base found in the D-loop of most tRNAs, via the reduction of the C5-C6 double bond in target uridines.</text>
</comment>
<dbReference type="NCBIfam" id="TIGR00737">
    <property type="entry name" value="nifR3_yhdG"/>
    <property type="match status" value="1"/>
</dbReference>
<dbReference type="HOGENOM" id="CLU_013299_0_3_9"/>
<comment type="catalytic activity">
    <reaction evidence="10">
        <text>a 5,6-dihydrouridine in tRNA + NADP(+) = a uridine in tRNA + NADPH + H(+)</text>
        <dbReference type="Rhea" id="RHEA:23624"/>
        <dbReference type="Rhea" id="RHEA-COMP:13339"/>
        <dbReference type="Rhea" id="RHEA-COMP:13887"/>
        <dbReference type="ChEBI" id="CHEBI:15378"/>
        <dbReference type="ChEBI" id="CHEBI:57783"/>
        <dbReference type="ChEBI" id="CHEBI:58349"/>
        <dbReference type="ChEBI" id="CHEBI:65315"/>
        <dbReference type="ChEBI" id="CHEBI:74443"/>
    </reaction>
</comment>
<dbReference type="SUPFAM" id="SSF51395">
    <property type="entry name" value="FMN-linked oxidoreductases"/>
    <property type="match status" value="1"/>
</dbReference>
<dbReference type="EMBL" id="CP002105">
    <property type="protein sequence ID" value="ADL11670.1"/>
    <property type="molecule type" value="Genomic_DNA"/>
</dbReference>
<dbReference type="OrthoDB" id="9764501at2"/>
<keyword evidence="4 12" id="KW-0285">Flavoprotein</keyword>
<feature type="binding site" evidence="14">
    <location>
        <position position="70"/>
    </location>
    <ligand>
        <name>FMN</name>
        <dbReference type="ChEBI" id="CHEBI:58210"/>
    </ligand>
</feature>
<feature type="domain" description="DUS-like FMN-binding" evidence="15">
    <location>
        <begin position="13"/>
        <end position="317"/>
    </location>
</feature>
<evidence type="ECO:0000256" key="8">
    <source>
        <dbReference type="ARBA" id="ARBA00022884"/>
    </source>
</evidence>
<keyword evidence="5 12" id="KW-0288">FMN</keyword>
<evidence type="ECO:0000256" key="11">
    <source>
        <dbReference type="ARBA" id="ARBA00048802"/>
    </source>
</evidence>
<evidence type="ECO:0000256" key="12">
    <source>
        <dbReference type="PIRNR" id="PIRNR006621"/>
    </source>
</evidence>
<dbReference type="GO" id="GO:0050660">
    <property type="term" value="F:flavin adenine dinucleotide binding"/>
    <property type="evidence" value="ECO:0007669"/>
    <property type="project" value="InterPro"/>
</dbReference>
<feature type="active site" description="Proton donor" evidence="13">
    <location>
        <position position="100"/>
    </location>
</feature>
<dbReference type="InterPro" id="IPR018517">
    <property type="entry name" value="tRNA_hU_synthase_CS"/>
</dbReference>
<dbReference type="AlphaFoldDB" id="D9QSY2"/>
<evidence type="ECO:0000259" key="15">
    <source>
        <dbReference type="Pfam" id="PF01207"/>
    </source>
</evidence>
<comment type="catalytic activity">
    <reaction evidence="11">
        <text>a 5,6-dihydrouridine in tRNA + NAD(+) = a uridine in tRNA + NADH + H(+)</text>
        <dbReference type="Rhea" id="RHEA:54452"/>
        <dbReference type="Rhea" id="RHEA-COMP:13339"/>
        <dbReference type="Rhea" id="RHEA-COMP:13887"/>
        <dbReference type="ChEBI" id="CHEBI:15378"/>
        <dbReference type="ChEBI" id="CHEBI:57540"/>
        <dbReference type="ChEBI" id="CHEBI:57945"/>
        <dbReference type="ChEBI" id="CHEBI:65315"/>
        <dbReference type="ChEBI" id="CHEBI:74443"/>
    </reaction>
</comment>
<feature type="binding site" evidence="14">
    <location>
        <position position="139"/>
    </location>
    <ligand>
        <name>FMN</name>
        <dbReference type="ChEBI" id="CHEBI:58210"/>
    </ligand>
</feature>
<dbReference type="InterPro" id="IPR013785">
    <property type="entry name" value="Aldolase_TIM"/>
</dbReference>
<dbReference type="STRING" id="574087.Acear_0119"/>
<keyword evidence="6 12" id="KW-0819">tRNA processing</keyword>
<keyword evidence="9 12" id="KW-0560">Oxidoreductase</keyword>
<dbReference type="InterPro" id="IPR035587">
    <property type="entry name" value="DUS-like_FMN-bd"/>
</dbReference>
<dbReference type="PIRSF" id="PIRSF006621">
    <property type="entry name" value="Dus"/>
    <property type="match status" value="1"/>
</dbReference>
<evidence type="ECO:0000256" key="10">
    <source>
        <dbReference type="ARBA" id="ARBA00048205"/>
    </source>
</evidence>
<dbReference type="GO" id="GO:0017150">
    <property type="term" value="F:tRNA dihydrouridine synthase activity"/>
    <property type="evidence" value="ECO:0007669"/>
    <property type="project" value="InterPro"/>
</dbReference>
<name>D9QSY2_ACEAZ</name>